<accession>A0A2P5AVY4</accession>
<reference evidence="2" key="1">
    <citation type="submission" date="2016-06" db="EMBL/GenBank/DDBJ databases">
        <title>Parallel loss of symbiosis genes in relatives of nitrogen-fixing non-legume Parasponia.</title>
        <authorList>
            <person name="Van Velzen R."/>
            <person name="Holmer R."/>
            <person name="Bu F."/>
            <person name="Rutten L."/>
            <person name="Van Zeijl A."/>
            <person name="Liu W."/>
            <person name="Santuari L."/>
            <person name="Cao Q."/>
            <person name="Sharma T."/>
            <person name="Shen D."/>
            <person name="Roswanjaya Y."/>
            <person name="Wardhani T."/>
            <person name="Kalhor M.S."/>
            <person name="Jansen J."/>
            <person name="Van den Hoogen J."/>
            <person name="Gungor B."/>
            <person name="Hartog M."/>
            <person name="Hontelez J."/>
            <person name="Verver J."/>
            <person name="Yang W.-C."/>
            <person name="Schijlen E."/>
            <person name="Repin R."/>
            <person name="Schilthuizen M."/>
            <person name="Schranz E."/>
            <person name="Heidstra R."/>
            <person name="Miyata K."/>
            <person name="Fedorova E."/>
            <person name="Kohlen W."/>
            <person name="Bisseling T."/>
            <person name="Smit S."/>
            <person name="Geurts R."/>
        </authorList>
    </citation>
    <scope>NUCLEOTIDE SEQUENCE [LARGE SCALE GENOMIC DNA]</scope>
    <source>
        <strain evidence="2">cv. WU1-14</strain>
    </source>
</reference>
<dbReference type="Proteomes" id="UP000237105">
    <property type="component" value="Unassembled WGS sequence"/>
</dbReference>
<name>A0A2P5AVY4_PARAD</name>
<organism evidence="1 2">
    <name type="scientific">Parasponia andersonii</name>
    <name type="common">Sponia andersonii</name>
    <dbReference type="NCBI Taxonomy" id="3476"/>
    <lineage>
        <taxon>Eukaryota</taxon>
        <taxon>Viridiplantae</taxon>
        <taxon>Streptophyta</taxon>
        <taxon>Embryophyta</taxon>
        <taxon>Tracheophyta</taxon>
        <taxon>Spermatophyta</taxon>
        <taxon>Magnoliopsida</taxon>
        <taxon>eudicotyledons</taxon>
        <taxon>Gunneridae</taxon>
        <taxon>Pentapetalae</taxon>
        <taxon>rosids</taxon>
        <taxon>fabids</taxon>
        <taxon>Rosales</taxon>
        <taxon>Cannabaceae</taxon>
        <taxon>Parasponia</taxon>
    </lineage>
</organism>
<dbReference type="AlphaFoldDB" id="A0A2P5AVY4"/>
<dbReference type="EMBL" id="JXTB01000433">
    <property type="protein sequence ID" value="PON40722.1"/>
    <property type="molecule type" value="Genomic_DNA"/>
</dbReference>
<evidence type="ECO:0000313" key="1">
    <source>
        <dbReference type="EMBL" id="PON40722.1"/>
    </source>
</evidence>
<protein>
    <submittedName>
        <fullName evidence="1">Uncharacterized protein</fullName>
    </submittedName>
</protein>
<keyword evidence="2" id="KW-1185">Reference proteome</keyword>
<proteinExistence type="predicted"/>
<evidence type="ECO:0000313" key="2">
    <source>
        <dbReference type="Proteomes" id="UP000237105"/>
    </source>
</evidence>
<comment type="caution">
    <text evidence="1">The sequence shown here is derived from an EMBL/GenBank/DDBJ whole genome shotgun (WGS) entry which is preliminary data.</text>
</comment>
<gene>
    <name evidence="1" type="ORF">PanWU01x14_295150</name>
</gene>
<feature type="non-terminal residue" evidence="1">
    <location>
        <position position="1"/>
    </location>
</feature>
<sequence>QHENSIYLNHQNFDWSSEKLPNMCKSRNVPPI</sequence>